<dbReference type="EMBL" id="CM009299">
    <property type="protein sequence ID" value="PNT14462.1"/>
    <property type="molecule type" value="Genomic_DNA"/>
</dbReference>
<feature type="transmembrane region" description="Helical" evidence="1">
    <location>
        <begin position="38"/>
        <end position="58"/>
    </location>
</feature>
<keyword evidence="4" id="KW-1185">Reference proteome</keyword>
<dbReference type="AlphaFoldDB" id="B9HY51"/>
<feature type="transmembrane region" description="Helical" evidence="1">
    <location>
        <begin position="65"/>
        <end position="83"/>
    </location>
</feature>
<sequence>MQCVLLVCFCCVAIFAIEELHGACSGGTIVTTAEYFRLLVLLALLGLVLVAAICSLVAAAVPGTLSGLCFVGFVLLLLEWSWINALQNGWRLDVLFLAFLVGVLVLLAVVAFLFSHPQLADLAWGVCFLPYWVCLLVCWNGLCILASLCWFCAALGLVPSGLAEAAAMGRL</sequence>
<protein>
    <submittedName>
        <fullName evidence="3">Uncharacterized protein</fullName>
    </submittedName>
</protein>
<evidence type="ECO:0000256" key="1">
    <source>
        <dbReference type="SAM" id="Phobius"/>
    </source>
</evidence>
<keyword evidence="1" id="KW-0472">Membrane</keyword>
<feature type="transmembrane region" description="Helical" evidence="1">
    <location>
        <begin position="122"/>
        <end position="142"/>
    </location>
</feature>
<proteinExistence type="predicted"/>
<dbReference type="InParanoid" id="B9HY51"/>
<dbReference type="HOGENOM" id="CLU_1565495_0_0_1"/>
<keyword evidence="1" id="KW-1133">Transmembrane helix</keyword>
<dbReference type="Proteomes" id="UP000006729">
    <property type="component" value="Chromosome 10"/>
</dbReference>
<organism evidence="3 4">
    <name type="scientific">Populus trichocarpa</name>
    <name type="common">Western balsam poplar</name>
    <name type="synonym">Populus balsamifera subsp. trichocarpa</name>
    <dbReference type="NCBI Taxonomy" id="3694"/>
    <lineage>
        <taxon>Eukaryota</taxon>
        <taxon>Viridiplantae</taxon>
        <taxon>Streptophyta</taxon>
        <taxon>Embryophyta</taxon>
        <taxon>Tracheophyta</taxon>
        <taxon>Spermatophyta</taxon>
        <taxon>Magnoliopsida</taxon>
        <taxon>eudicotyledons</taxon>
        <taxon>Gunneridae</taxon>
        <taxon>Pentapetalae</taxon>
        <taxon>rosids</taxon>
        <taxon>fabids</taxon>
        <taxon>Malpighiales</taxon>
        <taxon>Salicaceae</taxon>
        <taxon>Saliceae</taxon>
        <taxon>Populus</taxon>
    </lineage>
</organism>
<feature type="chain" id="PRO_5030166255" evidence="2">
    <location>
        <begin position="23"/>
        <end position="171"/>
    </location>
</feature>
<keyword evidence="2" id="KW-0732">Signal</keyword>
<name>B9HY51_POPTR</name>
<accession>B9HY51</accession>
<gene>
    <name evidence="3" type="ORF">POPTR_010G032000</name>
</gene>
<reference evidence="3 4" key="1">
    <citation type="journal article" date="2006" name="Science">
        <title>The genome of black cottonwood, Populus trichocarpa (Torr. &amp; Gray).</title>
        <authorList>
            <person name="Tuskan G.A."/>
            <person name="Difazio S."/>
            <person name="Jansson S."/>
            <person name="Bohlmann J."/>
            <person name="Grigoriev I."/>
            <person name="Hellsten U."/>
            <person name="Putnam N."/>
            <person name="Ralph S."/>
            <person name="Rombauts S."/>
            <person name="Salamov A."/>
            <person name="Schein J."/>
            <person name="Sterck L."/>
            <person name="Aerts A."/>
            <person name="Bhalerao R.R."/>
            <person name="Bhalerao R.P."/>
            <person name="Blaudez D."/>
            <person name="Boerjan W."/>
            <person name="Brun A."/>
            <person name="Brunner A."/>
            <person name="Busov V."/>
            <person name="Campbell M."/>
            <person name="Carlson J."/>
            <person name="Chalot M."/>
            <person name="Chapman J."/>
            <person name="Chen G.L."/>
            <person name="Cooper D."/>
            <person name="Coutinho P.M."/>
            <person name="Couturier J."/>
            <person name="Covert S."/>
            <person name="Cronk Q."/>
            <person name="Cunningham R."/>
            <person name="Davis J."/>
            <person name="Degroeve S."/>
            <person name="Dejardin A."/>
            <person name="Depamphilis C."/>
            <person name="Detter J."/>
            <person name="Dirks B."/>
            <person name="Dubchak I."/>
            <person name="Duplessis S."/>
            <person name="Ehlting J."/>
            <person name="Ellis B."/>
            <person name="Gendler K."/>
            <person name="Goodstein D."/>
            <person name="Gribskov M."/>
            <person name="Grimwood J."/>
            <person name="Groover A."/>
            <person name="Gunter L."/>
            <person name="Hamberger B."/>
            <person name="Heinze B."/>
            <person name="Helariutta Y."/>
            <person name="Henrissat B."/>
            <person name="Holligan D."/>
            <person name="Holt R."/>
            <person name="Huang W."/>
            <person name="Islam-Faridi N."/>
            <person name="Jones S."/>
            <person name="Jones-Rhoades M."/>
            <person name="Jorgensen R."/>
            <person name="Joshi C."/>
            <person name="Kangasjarvi J."/>
            <person name="Karlsson J."/>
            <person name="Kelleher C."/>
            <person name="Kirkpatrick R."/>
            <person name="Kirst M."/>
            <person name="Kohler A."/>
            <person name="Kalluri U."/>
            <person name="Larimer F."/>
            <person name="Leebens-Mack J."/>
            <person name="Leple J.C."/>
            <person name="Locascio P."/>
            <person name="Lou Y."/>
            <person name="Lucas S."/>
            <person name="Martin F."/>
            <person name="Montanini B."/>
            <person name="Napoli C."/>
            <person name="Nelson D.R."/>
            <person name="Nelson C."/>
            <person name="Nieminen K."/>
            <person name="Nilsson O."/>
            <person name="Pereda V."/>
            <person name="Peter G."/>
            <person name="Philippe R."/>
            <person name="Pilate G."/>
            <person name="Poliakov A."/>
            <person name="Razumovskaya J."/>
            <person name="Richardson P."/>
            <person name="Rinaldi C."/>
            <person name="Ritland K."/>
            <person name="Rouze P."/>
            <person name="Ryaboy D."/>
            <person name="Schmutz J."/>
            <person name="Schrader J."/>
            <person name="Segerman B."/>
            <person name="Shin H."/>
            <person name="Siddiqui A."/>
            <person name="Sterky F."/>
            <person name="Terry A."/>
            <person name="Tsai C.J."/>
            <person name="Uberbacher E."/>
            <person name="Unneberg P."/>
            <person name="Vahala J."/>
            <person name="Wall K."/>
            <person name="Wessler S."/>
            <person name="Yang G."/>
            <person name="Yin T."/>
            <person name="Douglas C."/>
            <person name="Marra M."/>
            <person name="Sandberg G."/>
            <person name="Van de Peer Y."/>
            <person name="Rokhsar D."/>
        </authorList>
    </citation>
    <scope>NUCLEOTIDE SEQUENCE [LARGE SCALE GENOMIC DNA]</scope>
    <source>
        <strain evidence="4">cv. Nisqually</strain>
    </source>
</reference>
<keyword evidence="1" id="KW-0812">Transmembrane</keyword>
<evidence type="ECO:0000313" key="4">
    <source>
        <dbReference type="Proteomes" id="UP000006729"/>
    </source>
</evidence>
<evidence type="ECO:0000256" key="2">
    <source>
        <dbReference type="SAM" id="SignalP"/>
    </source>
</evidence>
<feature type="signal peptide" evidence="2">
    <location>
        <begin position="1"/>
        <end position="22"/>
    </location>
</feature>
<evidence type="ECO:0000313" key="3">
    <source>
        <dbReference type="EMBL" id="PNT14462.1"/>
    </source>
</evidence>
<feature type="transmembrane region" description="Helical" evidence="1">
    <location>
        <begin position="95"/>
        <end position="115"/>
    </location>
</feature>